<dbReference type="eggNOG" id="arCOG03052">
    <property type="taxonomic scope" value="Archaea"/>
</dbReference>
<comment type="caution">
    <text evidence="6">The sequence shown here is derived from an EMBL/GenBank/DDBJ whole genome shotgun (WGS) entry which is preliminary data.</text>
</comment>
<gene>
    <name evidence="6" type="ORF">C491_01597</name>
</gene>
<organism evidence="6 7">
    <name type="scientific">Natronococcus amylolyticus DSM 10524</name>
    <dbReference type="NCBI Taxonomy" id="1227497"/>
    <lineage>
        <taxon>Archaea</taxon>
        <taxon>Methanobacteriati</taxon>
        <taxon>Methanobacteriota</taxon>
        <taxon>Stenosarchaea group</taxon>
        <taxon>Halobacteria</taxon>
        <taxon>Halobacteriales</taxon>
        <taxon>Natrialbaceae</taxon>
        <taxon>Natronococcus</taxon>
    </lineage>
</organism>
<evidence type="ECO:0000259" key="4">
    <source>
        <dbReference type="Pfam" id="PF23375"/>
    </source>
</evidence>
<dbReference type="InterPro" id="IPR056397">
    <property type="entry name" value="Fn3_arc"/>
</dbReference>
<feature type="compositionally biased region" description="Polar residues" evidence="2">
    <location>
        <begin position="398"/>
        <end position="410"/>
    </location>
</feature>
<evidence type="ECO:0000256" key="1">
    <source>
        <dbReference type="SAM" id="Coils"/>
    </source>
</evidence>
<dbReference type="EMBL" id="AOIB01000005">
    <property type="protein sequence ID" value="ELY61511.1"/>
    <property type="molecule type" value="Genomic_DNA"/>
</dbReference>
<feature type="region of interest" description="Disordered" evidence="2">
    <location>
        <begin position="179"/>
        <end position="209"/>
    </location>
</feature>
<protein>
    <submittedName>
        <fullName evidence="6">Uncharacterized protein</fullName>
    </submittedName>
</protein>
<feature type="coiled-coil region" evidence="1">
    <location>
        <begin position="105"/>
        <end position="132"/>
    </location>
</feature>
<evidence type="ECO:0000259" key="5">
    <source>
        <dbReference type="Pfam" id="PF23379"/>
    </source>
</evidence>
<evidence type="ECO:0000256" key="2">
    <source>
        <dbReference type="SAM" id="MobiDB-lite"/>
    </source>
</evidence>
<dbReference type="Proteomes" id="UP000011688">
    <property type="component" value="Unassembled WGS sequence"/>
</dbReference>
<dbReference type="Pfam" id="PF23379">
    <property type="entry name" value="DUF7096"/>
    <property type="match status" value="1"/>
</dbReference>
<evidence type="ECO:0000313" key="6">
    <source>
        <dbReference type="EMBL" id="ELY61511.1"/>
    </source>
</evidence>
<evidence type="ECO:0000313" key="7">
    <source>
        <dbReference type="Proteomes" id="UP000011688"/>
    </source>
</evidence>
<accession>L9XJE0</accession>
<sequence length="410" mass="44589">MAVVLAGLLVLSVPAMAVSAVDGEPNETDEIVFEADEADQGATFVEANGTSNRLDPGEEQRSERVEHGSGLGASLMAADDELRVDAEQETLVRSGFDNASDEEREERVRAGYDRLQERIDELEDRERTAVQAHAADEQSTTELLQTFSRNYHESATVERALDDLVGYANEVPGYSLSTRDDARKLEMHRSDTRSQLETASRSDGGGQPLAVRTAETGYTLSLLDGNYVRETTRFDSRNTTQPNQFDDITDAHGTAQELYPWVFGADHESHSSDAVESRTGQLYRIQAIHDQGQLTTYLDGGTGAAYREVQTLDYRQLPTINNSQWNDDGLVLSINETAANGPAEVVVTDAETDEPEPATVSVDGEEIGETGSDGSLWLLPPDGEYDLRAETDDGSIEGTVSSSDAPSDGE</sequence>
<dbReference type="AlphaFoldDB" id="L9XJE0"/>
<dbReference type="InterPro" id="IPR055522">
    <property type="entry name" value="DUF7096"/>
</dbReference>
<dbReference type="STRING" id="1227497.C491_01597"/>
<feature type="domain" description="Fibronectin-III type-like" evidence="3">
    <location>
        <begin position="324"/>
        <end position="396"/>
    </location>
</feature>
<dbReference type="InterPro" id="IPR055520">
    <property type="entry name" value="DUF7094"/>
</dbReference>
<feature type="domain" description="DUF7096" evidence="5">
    <location>
        <begin position="1"/>
        <end position="202"/>
    </location>
</feature>
<keyword evidence="7" id="KW-1185">Reference proteome</keyword>
<name>L9XJE0_9EURY</name>
<feature type="domain" description="DUF7094" evidence="4">
    <location>
        <begin position="210"/>
        <end position="318"/>
    </location>
</feature>
<dbReference type="Pfam" id="PF23375">
    <property type="entry name" value="DUF7094"/>
    <property type="match status" value="1"/>
</dbReference>
<feature type="compositionally biased region" description="Basic and acidic residues" evidence="2">
    <location>
        <begin position="179"/>
        <end position="194"/>
    </location>
</feature>
<reference evidence="6 7" key="1">
    <citation type="journal article" date="2014" name="PLoS Genet.">
        <title>Phylogenetically driven sequencing of extremely halophilic archaea reveals strategies for static and dynamic osmo-response.</title>
        <authorList>
            <person name="Becker E.A."/>
            <person name="Seitzer P.M."/>
            <person name="Tritt A."/>
            <person name="Larsen D."/>
            <person name="Krusor M."/>
            <person name="Yao A.I."/>
            <person name="Wu D."/>
            <person name="Madern D."/>
            <person name="Eisen J.A."/>
            <person name="Darling A.E."/>
            <person name="Facciotti M.T."/>
        </authorList>
    </citation>
    <scope>NUCLEOTIDE SEQUENCE [LARGE SCALE GENOMIC DNA]</scope>
    <source>
        <strain evidence="6 7">DSM 10524</strain>
    </source>
</reference>
<dbReference type="Pfam" id="PF23374">
    <property type="entry name" value="Fn3_arc"/>
    <property type="match status" value="1"/>
</dbReference>
<feature type="region of interest" description="Disordered" evidence="2">
    <location>
        <begin position="351"/>
        <end position="410"/>
    </location>
</feature>
<keyword evidence="1" id="KW-0175">Coiled coil</keyword>
<evidence type="ECO:0000259" key="3">
    <source>
        <dbReference type="Pfam" id="PF23374"/>
    </source>
</evidence>
<proteinExistence type="predicted"/>